<dbReference type="PANTHER" id="PTHR43884:SF12">
    <property type="entry name" value="ISOVALERYL-COA DEHYDROGENASE, MITOCHONDRIAL-RELATED"/>
    <property type="match status" value="1"/>
</dbReference>
<dbReference type="OrthoDB" id="5356974at2759"/>
<gene>
    <name evidence="5" type="ORF">BDZ90DRAFT_281711</name>
</gene>
<keyword evidence="1" id="KW-0285">Flavoprotein</keyword>
<dbReference type="Gene3D" id="2.40.110.10">
    <property type="entry name" value="Butyryl-CoA Dehydrogenase, subunit A, domain 2"/>
    <property type="match status" value="1"/>
</dbReference>
<evidence type="ECO:0000256" key="1">
    <source>
        <dbReference type="ARBA" id="ARBA00022630"/>
    </source>
</evidence>
<dbReference type="Gene3D" id="1.10.540.10">
    <property type="entry name" value="Acyl-CoA dehydrogenase/oxidase, N-terminal domain"/>
    <property type="match status" value="1"/>
</dbReference>
<organism evidence="5 6">
    <name type="scientific">Jaminaea rosea</name>
    <dbReference type="NCBI Taxonomy" id="1569628"/>
    <lineage>
        <taxon>Eukaryota</taxon>
        <taxon>Fungi</taxon>
        <taxon>Dikarya</taxon>
        <taxon>Basidiomycota</taxon>
        <taxon>Ustilaginomycotina</taxon>
        <taxon>Exobasidiomycetes</taxon>
        <taxon>Microstromatales</taxon>
        <taxon>Microstromatales incertae sedis</taxon>
        <taxon>Jaminaea</taxon>
    </lineage>
</organism>
<dbReference type="GeneID" id="37031217"/>
<dbReference type="InterPro" id="IPR013107">
    <property type="entry name" value="Acyl-CoA_DH_C"/>
</dbReference>
<dbReference type="InterPro" id="IPR009100">
    <property type="entry name" value="AcylCoA_DH/oxidase_NM_dom_sf"/>
</dbReference>
<dbReference type="GO" id="GO:0006552">
    <property type="term" value="P:L-leucine catabolic process"/>
    <property type="evidence" value="ECO:0007669"/>
    <property type="project" value="TreeGrafter"/>
</dbReference>
<dbReference type="PANTHER" id="PTHR43884">
    <property type="entry name" value="ACYL-COA DEHYDROGENASE"/>
    <property type="match status" value="1"/>
</dbReference>
<dbReference type="InterPro" id="IPR036250">
    <property type="entry name" value="AcylCo_DH-like_C"/>
</dbReference>
<dbReference type="FunFam" id="1.10.540.10:FF:000025">
    <property type="entry name" value="Related to Dibenzothiophene desulfurization enzyme C"/>
    <property type="match status" value="1"/>
</dbReference>
<dbReference type="FunFam" id="2.40.110.10:FF:000020">
    <property type="entry name" value="Putative acyl-CoA dehydrogenase YdbM"/>
    <property type="match status" value="1"/>
</dbReference>
<evidence type="ECO:0000313" key="5">
    <source>
        <dbReference type="EMBL" id="PWN25112.1"/>
    </source>
</evidence>
<dbReference type="InterPro" id="IPR046373">
    <property type="entry name" value="Acyl-CoA_Oxase/DH_mid-dom_sf"/>
</dbReference>
<dbReference type="InterPro" id="IPR037069">
    <property type="entry name" value="AcylCoA_DH/ox_N_sf"/>
</dbReference>
<dbReference type="GO" id="GO:0008470">
    <property type="term" value="F:3-methylbutanoyl-CoA dehydrogenase activity"/>
    <property type="evidence" value="ECO:0007669"/>
    <property type="project" value="TreeGrafter"/>
</dbReference>
<dbReference type="EMBL" id="KZ819677">
    <property type="protein sequence ID" value="PWN25112.1"/>
    <property type="molecule type" value="Genomic_DNA"/>
</dbReference>
<feature type="domain" description="Acyl-CoA dehydrogenase C-terminal" evidence="4">
    <location>
        <begin position="287"/>
        <end position="425"/>
    </location>
</feature>
<dbReference type="SUPFAM" id="SSF47203">
    <property type="entry name" value="Acyl-CoA dehydrogenase C-terminal domain-like"/>
    <property type="match status" value="1"/>
</dbReference>
<keyword evidence="2" id="KW-0560">Oxidoreductase</keyword>
<evidence type="ECO:0000256" key="2">
    <source>
        <dbReference type="ARBA" id="ARBA00023002"/>
    </source>
</evidence>
<evidence type="ECO:0000256" key="3">
    <source>
        <dbReference type="SAM" id="MobiDB-lite"/>
    </source>
</evidence>
<dbReference type="Pfam" id="PF08028">
    <property type="entry name" value="Acyl-CoA_dh_2"/>
    <property type="match status" value="1"/>
</dbReference>
<dbReference type="GO" id="GO:0050660">
    <property type="term" value="F:flavin adenine dinucleotide binding"/>
    <property type="evidence" value="ECO:0007669"/>
    <property type="project" value="InterPro"/>
</dbReference>
<dbReference type="AlphaFoldDB" id="A0A316UIL8"/>
<feature type="region of interest" description="Disordered" evidence="3">
    <location>
        <begin position="1"/>
        <end position="41"/>
    </location>
</feature>
<dbReference type="RefSeq" id="XP_025359724.1">
    <property type="nucleotide sequence ID" value="XM_025509394.1"/>
</dbReference>
<evidence type="ECO:0000259" key="4">
    <source>
        <dbReference type="Pfam" id="PF08028"/>
    </source>
</evidence>
<reference evidence="5 6" key="1">
    <citation type="journal article" date="2018" name="Mol. Biol. Evol.">
        <title>Broad Genomic Sampling Reveals a Smut Pathogenic Ancestry of the Fungal Clade Ustilaginomycotina.</title>
        <authorList>
            <person name="Kijpornyongpan T."/>
            <person name="Mondo S.J."/>
            <person name="Barry K."/>
            <person name="Sandor L."/>
            <person name="Lee J."/>
            <person name="Lipzen A."/>
            <person name="Pangilinan J."/>
            <person name="LaButti K."/>
            <person name="Hainaut M."/>
            <person name="Henrissat B."/>
            <person name="Grigoriev I.V."/>
            <person name="Spatafora J.W."/>
            <person name="Aime M.C."/>
        </authorList>
    </citation>
    <scope>NUCLEOTIDE SEQUENCE [LARGE SCALE GENOMIC DNA]</scope>
    <source>
        <strain evidence="5 6">MCA 5214</strain>
    </source>
</reference>
<proteinExistence type="predicted"/>
<evidence type="ECO:0000313" key="6">
    <source>
        <dbReference type="Proteomes" id="UP000245884"/>
    </source>
</evidence>
<dbReference type="SUPFAM" id="SSF56645">
    <property type="entry name" value="Acyl-CoA dehydrogenase NM domain-like"/>
    <property type="match status" value="1"/>
</dbReference>
<sequence>MAPTAVDQALFAGSGAAPPPDKTTAAAAPSNNTSRIQPDPQLVQYPTSWPANPTTASGWYDRAHEVSELLAQDAHIRDRGNVVPYRQVQLLKDSGLSGLLGRVEWGGAGQTWEVAYKCVAIVAEGEGSLGQLLGYHLIWFHAPALVGTTAQRARFEEYWTRSRSFLGGAVNPRDTALTVSEHPSDPTKLVFNGFKTFSTGSKVSDVTILEGVNEKGESVFAPAPSKQEGIRYGDEWVDILGMRATQSGSITIDHVVVDKEDALGFVNGVFQPLGAYNTLNLPAIQLVFTSFYLGIARGALKRGLAYTRNNTRAWPYQPHPPTRGVDEFYIQEGYGTLQARLWASEAQIDAVVAQMSGLLHQEPREAVTAAQRADVAVRVAAAKVNVADFGLDVVTRTYELQGARSISGKLGMDLAWRDLRTHLLHDPLAHRRAEVGRYVLAGGEEEGWPTPSWYS</sequence>
<name>A0A316UIL8_9BASI</name>
<accession>A0A316UIL8</accession>
<dbReference type="Gene3D" id="1.20.140.10">
    <property type="entry name" value="Butyryl-CoA Dehydrogenase, subunit A, domain 3"/>
    <property type="match status" value="1"/>
</dbReference>
<protein>
    <submittedName>
        <fullName evidence="5">Acyl-CoA dehydrogenase NM domain-like protein</fullName>
    </submittedName>
</protein>
<dbReference type="Proteomes" id="UP000245884">
    <property type="component" value="Unassembled WGS sequence"/>
</dbReference>
<keyword evidence="6" id="KW-1185">Reference proteome</keyword>